<proteinExistence type="predicted"/>
<name>A0ABY5NTZ8_9FLAO</name>
<organism evidence="1 2">
    <name type="scientific">Paenimyroides aestuarii</name>
    <dbReference type="NCBI Taxonomy" id="2968490"/>
    <lineage>
        <taxon>Bacteria</taxon>
        <taxon>Pseudomonadati</taxon>
        <taxon>Bacteroidota</taxon>
        <taxon>Flavobacteriia</taxon>
        <taxon>Flavobacteriales</taxon>
        <taxon>Flavobacteriaceae</taxon>
        <taxon>Paenimyroides</taxon>
    </lineage>
</organism>
<accession>A0ABY5NTZ8</accession>
<evidence type="ECO:0000313" key="2">
    <source>
        <dbReference type="Proteomes" id="UP001317001"/>
    </source>
</evidence>
<dbReference type="RefSeq" id="WP_257499949.1">
    <property type="nucleotide sequence ID" value="NZ_CP102382.1"/>
</dbReference>
<dbReference type="Proteomes" id="UP001317001">
    <property type="component" value="Chromosome"/>
</dbReference>
<protein>
    <submittedName>
        <fullName evidence="1">Uncharacterized protein</fullName>
    </submittedName>
</protein>
<gene>
    <name evidence="1" type="ORF">NPX36_03020</name>
</gene>
<dbReference type="EMBL" id="CP102382">
    <property type="protein sequence ID" value="UUV22031.1"/>
    <property type="molecule type" value="Genomic_DNA"/>
</dbReference>
<sequence length="292" mass="31747">MEYVDNGTKPDGPETPEQQVFKAMHSNPEEAKYVNDKFTFEATLNGVDVTSTTKFRVNGVDIPGNTYVPFKEGSHSVLASMDDFTASFKFTVLEEDTTPEPTGNRIEYGGNSYPVSEVLWLVHAENNQIKPYNRNGVTCTVWAMLAIELDSNDEVINQFLTFTYVPIKANGKLAFPNNTPGPFEHLNGGVVTINGNDVFDTANVVYNFAGTGNTSPADDSPSPWTGTANFTGLATGTGSGNSAELFWNGTWNGGGRNLLAKAKMGNILNGFDVKQIKNFKTIESATTLELKK</sequence>
<reference evidence="1 2" key="1">
    <citation type="submission" date="2022-08" db="EMBL/GenBank/DDBJ databases">
        <title>Myroides zhujiangensis sp. nov., a novel bacterium isolated from sediment in the Pearl River Estuary.</title>
        <authorList>
            <person name="Cui L."/>
        </authorList>
    </citation>
    <scope>NUCLEOTIDE SEQUENCE [LARGE SCALE GENOMIC DNA]</scope>
    <source>
        <strain evidence="1 2">SCSIO 72103</strain>
    </source>
</reference>
<evidence type="ECO:0000313" key="1">
    <source>
        <dbReference type="EMBL" id="UUV22031.1"/>
    </source>
</evidence>
<keyword evidence="2" id="KW-1185">Reference proteome</keyword>